<evidence type="ECO:0000313" key="6">
    <source>
        <dbReference type="Proteomes" id="UP001433638"/>
    </source>
</evidence>
<dbReference type="PANTHER" id="PTHR45138:SF9">
    <property type="entry name" value="DIGUANYLATE CYCLASE DGCM-RELATED"/>
    <property type="match status" value="1"/>
</dbReference>
<dbReference type="InterPro" id="IPR043128">
    <property type="entry name" value="Rev_trsase/Diguanyl_cyclase"/>
</dbReference>
<dbReference type="SMART" id="SM00065">
    <property type="entry name" value="GAF"/>
    <property type="match status" value="1"/>
</dbReference>
<keyword evidence="5" id="KW-0548">Nucleotidyltransferase</keyword>
<dbReference type="CDD" id="cd00130">
    <property type="entry name" value="PAS"/>
    <property type="match status" value="1"/>
</dbReference>
<protein>
    <recommendedName>
        <fullName evidence="1">diguanylate cyclase</fullName>
        <ecNumber evidence="1">2.7.7.65</ecNumber>
    </recommendedName>
</protein>
<keyword evidence="6" id="KW-1185">Reference proteome</keyword>
<feature type="domain" description="GGDEF" evidence="4">
    <location>
        <begin position="484"/>
        <end position="615"/>
    </location>
</feature>
<dbReference type="Pfam" id="PF13426">
    <property type="entry name" value="PAS_9"/>
    <property type="match status" value="1"/>
</dbReference>
<reference evidence="5" key="1">
    <citation type="submission" date="2024-06" db="EMBL/GenBank/DDBJ databases">
        <title>Genome sequence of Vogesella sp. MAHUQ-64.</title>
        <authorList>
            <person name="Huq M.A."/>
        </authorList>
    </citation>
    <scope>NUCLEOTIDE SEQUENCE</scope>
    <source>
        <strain evidence="5">MAHUQ-64</strain>
    </source>
</reference>
<dbReference type="InterPro" id="IPR000160">
    <property type="entry name" value="GGDEF_dom"/>
</dbReference>
<evidence type="ECO:0000259" key="3">
    <source>
        <dbReference type="PROSITE" id="PS50112"/>
    </source>
</evidence>
<dbReference type="SUPFAM" id="SSF55073">
    <property type="entry name" value="Nucleotide cyclase"/>
    <property type="match status" value="1"/>
</dbReference>
<evidence type="ECO:0000256" key="2">
    <source>
        <dbReference type="ARBA" id="ARBA00034247"/>
    </source>
</evidence>
<evidence type="ECO:0000313" key="5">
    <source>
        <dbReference type="EMBL" id="MEQ6291461.1"/>
    </source>
</evidence>
<dbReference type="InterPro" id="IPR029787">
    <property type="entry name" value="Nucleotide_cyclase"/>
</dbReference>
<dbReference type="SMART" id="SM00091">
    <property type="entry name" value="PAS"/>
    <property type="match status" value="1"/>
</dbReference>
<dbReference type="Pfam" id="PF13185">
    <property type="entry name" value="GAF_2"/>
    <property type="match status" value="1"/>
</dbReference>
<dbReference type="CDD" id="cd01949">
    <property type="entry name" value="GGDEF"/>
    <property type="match status" value="1"/>
</dbReference>
<feature type="domain" description="PAS" evidence="3">
    <location>
        <begin position="334"/>
        <end position="404"/>
    </location>
</feature>
<keyword evidence="5" id="KW-0808">Transferase</keyword>
<sequence>MADPSRLGIELLHATAPTVGGQYLQALVSGVARHFPHSQALISSLQFQPRQHARILYSNQPLARDGYDVAGSPCEQVIRRGQPLLQQQGPAGALSPTGIDWQSYAAWPLHDAQGNCLGLLSLFCPHAGTLDDTLLTAIAPFALRASAELQRLQQEAAQQQRMRWHALHSSVLRQYVTTQQPLPELLERVVQQIEQQLPDWQCSIVLLDDQQCLHPLTAPSLPVAYSNLLHGMAIGPTVGSCGAAAWHGRRVVAENLQQHPNWQPYRDIATRFGLGSCWSEPIIDSKGKVHGTFAVYQRQPATPTPQAITILEDCARLLAVIMENSEIRRSLDSRTSWYQAVLQNSADAFSIIDMDGRFLEVSDCLCQMLGYSQEELLAMYLWQVVPNSSPELICQRLASTLEGGETFDSVNLHRDGHLLEIEVCARRLMLDGKPVVLGSARDIGERKALERLLREQACTDMLTGLANRRHFLQRLETQLAGPQQGSILWMLDLDHFKAINDHYGHDCGDHALTHFAQLLRQLLPADTLAGRLGGEEFAVLLCAGTPQQAQQLAEAFLAALRRQPLCYQQHTVALTVSIGQVCVAAGEDSRSLLARADQALYLAKHAGRDCCVSLP</sequence>
<dbReference type="PROSITE" id="PS50112">
    <property type="entry name" value="PAS"/>
    <property type="match status" value="1"/>
</dbReference>
<organism evidence="5 6">
    <name type="scientific">Vogesella oryzagri</name>
    <dbReference type="NCBI Taxonomy" id="3160864"/>
    <lineage>
        <taxon>Bacteria</taxon>
        <taxon>Pseudomonadati</taxon>
        <taxon>Pseudomonadota</taxon>
        <taxon>Betaproteobacteria</taxon>
        <taxon>Neisseriales</taxon>
        <taxon>Chromobacteriaceae</taxon>
        <taxon>Vogesella</taxon>
    </lineage>
</organism>
<proteinExistence type="predicted"/>
<gene>
    <name evidence="5" type="ORF">ABNW52_12650</name>
</gene>
<dbReference type="InterPro" id="IPR029016">
    <property type="entry name" value="GAF-like_dom_sf"/>
</dbReference>
<comment type="caution">
    <text evidence="5">The sequence shown here is derived from an EMBL/GenBank/DDBJ whole genome shotgun (WGS) entry which is preliminary data.</text>
</comment>
<dbReference type="GO" id="GO:0052621">
    <property type="term" value="F:diguanylate cyclase activity"/>
    <property type="evidence" value="ECO:0007669"/>
    <property type="project" value="UniProtKB-EC"/>
</dbReference>
<dbReference type="EMBL" id="JBEFLD010000006">
    <property type="protein sequence ID" value="MEQ6291461.1"/>
    <property type="molecule type" value="Genomic_DNA"/>
</dbReference>
<dbReference type="SMART" id="SM00267">
    <property type="entry name" value="GGDEF"/>
    <property type="match status" value="1"/>
</dbReference>
<dbReference type="EC" id="2.7.7.65" evidence="1"/>
<dbReference type="SUPFAM" id="SSF55781">
    <property type="entry name" value="GAF domain-like"/>
    <property type="match status" value="2"/>
</dbReference>
<evidence type="ECO:0000256" key="1">
    <source>
        <dbReference type="ARBA" id="ARBA00012528"/>
    </source>
</evidence>
<dbReference type="Proteomes" id="UP001433638">
    <property type="component" value="Unassembled WGS sequence"/>
</dbReference>
<dbReference type="Gene3D" id="3.30.70.270">
    <property type="match status" value="1"/>
</dbReference>
<dbReference type="InterPro" id="IPR003018">
    <property type="entry name" value="GAF"/>
</dbReference>
<dbReference type="RefSeq" id="WP_349588365.1">
    <property type="nucleotide sequence ID" value="NZ_JBEFLD010000006.1"/>
</dbReference>
<dbReference type="InterPro" id="IPR035965">
    <property type="entry name" value="PAS-like_dom_sf"/>
</dbReference>
<dbReference type="Pfam" id="PF00990">
    <property type="entry name" value="GGDEF"/>
    <property type="match status" value="1"/>
</dbReference>
<dbReference type="NCBIfam" id="TIGR00254">
    <property type="entry name" value="GGDEF"/>
    <property type="match status" value="1"/>
</dbReference>
<accession>A0ABV1M5X0</accession>
<dbReference type="PROSITE" id="PS50887">
    <property type="entry name" value="GGDEF"/>
    <property type="match status" value="1"/>
</dbReference>
<comment type="catalytic activity">
    <reaction evidence="2">
        <text>2 GTP = 3',3'-c-di-GMP + 2 diphosphate</text>
        <dbReference type="Rhea" id="RHEA:24898"/>
        <dbReference type="ChEBI" id="CHEBI:33019"/>
        <dbReference type="ChEBI" id="CHEBI:37565"/>
        <dbReference type="ChEBI" id="CHEBI:58805"/>
        <dbReference type="EC" id="2.7.7.65"/>
    </reaction>
</comment>
<dbReference type="SUPFAM" id="SSF55785">
    <property type="entry name" value="PYP-like sensor domain (PAS domain)"/>
    <property type="match status" value="1"/>
</dbReference>
<dbReference type="NCBIfam" id="TIGR00229">
    <property type="entry name" value="sensory_box"/>
    <property type="match status" value="1"/>
</dbReference>
<dbReference type="InterPro" id="IPR000014">
    <property type="entry name" value="PAS"/>
</dbReference>
<dbReference type="InterPro" id="IPR050469">
    <property type="entry name" value="Diguanylate_Cyclase"/>
</dbReference>
<dbReference type="Gene3D" id="3.30.450.40">
    <property type="match status" value="2"/>
</dbReference>
<dbReference type="Gene3D" id="3.30.450.20">
    <property type="entry name" value="PAS domain"/>
    <property type="match status" value="1"/>
</dbReference>
<name>A0ABV1M5X0_9NEIS</name>
<dbReference type="PANTHER" id="PTHR45138">
    <property type="entry name" value="REGULATORY COMPONENTS OF SENSORY TRANSDUCTION SYSTEM"/>
    <property type="match status" value="1"/>
</dbReference>
<evidence type="ECO:0000259" key="4">
    <source>
        <dbReference type="PROSITE" id="PS50887"/>
    </source>
</evidence>